<dbReference type="SUPFAM" id="SSF51905">
    <property type="entry name" value="FAD/NAD(P)-binding domain"/>
    <property type="match status" value="1"/>
</dbReference>
<evidence type="ECO:0000259" key="3">
    <source>
        <dbReference type="Pfam" id="PF01266"/>
    </source>
</evidence>
<organism evidence="4 5">
    <name type="scientific">Cylindrotheca closterium</name>
    <dbReference type="NCBI Taxonomy" id="2856"/>
    <lineage>
        <taxon>Eukaryota</taxon>
        <taxon>Sar</taxon>
        <taxon>Stramenopiles</taxon>
        <taxon>Ochrophyta</taxon>
        <taxon>Bacillariophyta</taxon>
        <taxon>Bacillariophyceae</taxon>
        <taxon>Bacillariophycidae</taxon>
        <taxon>Bacillariales</taxon>
        <taxon>Bacillariaceae</taxon>
        <taxon>Cylindrotheca</taxon>
    </lineage>
</organism>
<dbReference type="PANTHER" id="PTHR13847:SF289">
    <property type="entry name" value="GLYCINE OXIDASE"/>
    <property type="match status" value="1"/>
</dbReference>
<comment type="caution">
    <text evidence="4">The sequence shown here is derived from an EMBL/GenBank/DDBJ whole genome shotgun (WGS) entry which is preliminary data.</text>
</comment>
<evidence type="ECO:0000313" key="4">
    <source>
        <dbReference type="EMBL" id="CAJ1891709.1"/>
    </source>
</evidence>
<evidence type="ECO:0000256" key="2">
    <source>
        <dbReference type="SAM" id="SignalP"/>
    </source>
</evidence>
<dbReference type="InterPro" id="IPR006076">
    <property type="entry name" value="FAD-dep_OxRdtase"/>
</dbReference>
<name>A0AAD2CBK9_9STRA</name>
<dbReference type="Proteomes" id="UP001295423">
    <property type="component" value="Unassembled WGS sequence"/>
</dbReference>
<evidence type="ECO:0000313" key="5">
    <source>
        <dbReference type="Proteomes" id="UP001295423"/>
    </source>
</evidence>
<dbReference type="PANTHER" id="PTHR13847">
    <property type="entry name" value="SARCOSINE DEHYDROGENASE-RELATED"/>
    <property type="match status" value="1"/>
</dbReference>
<reference evidence="4" key="1">
    <citation type="submission" date="2023-08" db="EMBL/GenBank/DDBJ databases">
        <authorList>
            <person name="Audoor S."/>
            <person name="Bilcke G."/>
        </authorList>
    </citation>
    <scope>NUCLEOTIDE SEQUENCE</scope>
</reference>
<protein>
    <recommendedName>
        <fullName evidence="3">FAD dependent oxidoreductase domain-containing protein</fullName>
    </recommendedName>
</protein>
<dbReference type="InterPro" id="IPR036188">
    <property type="entry name" value="FAD/NAD-bd_sf"/>
</dbReference>
<feature type="domain" description="FAD dependent oxidoreductase" evidence="3">
    <location>
        <begin position="409"/>
        <end position="774"/>
    </location>
</feature>
<dbReference type="Pfam" id="PF01266">
    <property type="entry name" value="DAO"/>
    <property type="match status" value="1"/>
</dbReference>
<gene>
    <name evidence="4" type="ORF">CYCCA115_LOCUS78</name>
</gene>
<dbReference type="GO" id="GO:0005737">
    <property type="term" value="C:cytoplasm"/>
    <property type="evidence" value="ECO:0007669"/>
    <property type="project" value="TreeGrafter"/>
</dbReference>
<evidence type="ECO:0000256" key="1">
    <source>
        <dbReference type="ARBA" id="ARBA00023002"/>
    </source>
</evidence>
<dbReference type="PROSITE" id="PS51257">
    <property type="entry name" value="PROKAR_LIPOPROTEIN"/>
    <property type="match status" value="1"/>
</dbReference>
<dbReference type="Gene3D" id="3.30.9.10">
    <property type="entry name" value="D-Amino Acid Oxidase, subunit A, domain 2"/>
    <property type="match status" value="1"/>
</dbReference>
<sequence length="801" mass="86546">MHSASRWFLTLFFWLLISSTWGWVSCRDGTIENGLKNNHRAFVLPAKAPSKASINDSNDSDVSDDNVEYGGCTSEVVGAFGRMGSFWLCHPSPTTSYAAAIPRGLSPGCLSPPGCPILINTPSSAWESIFSQTPAARKQDLVFVGNGIPSPKFQDCTVVVPHYSILQICQKSTAHSPIGTNPLSPSTFVYGKHAAYTARILQEHGVQTELVDSFASIQSKAALKLFWASCMWLICHSSTITNDNDGGPAYTFEEVIQNHQAKLDRLVDDLLTSLKEHLGHPVSRSEVQDYMRSYSLSIPKAIPSKELAIKELEDRNGFWLKLRTENNPQLFHQELIESVLGKEKLKQLLLRSGSSLGANEDDSLVPGGGKEEEELVVNLDEIGLQLSGKASSVVSNSTDDAPPPPPIQRIVVVGAGILGSSTAYFLKLQNPNLDIHVIDLLGAKDLGKTTPASWAWLNANGKEPKEYQILNQLGLHAWKHCKTVCHLPSWSGSLVRFAAPPTFVNEGGYPCEGPITMERVLDLEPFANWQVSKNDSRDDDSSEQGVTYYFPGEGFVDPAQVVKTFRDEAARLGVTFDSNQNVTAIVRNEDGSVCGVECTNSSAFEDGSTATTSFRPADLVVVAAGIGAAAKALGNLPLKYEPGTIVHAKTTSTEPSPPRLSRILVDTMRSSHVLQRSDGSIVAGGGALAVGGSTGMVQSSLVKNNKESLSMFEAAKQLSPIVVGNSEPMHFAEAVRPMPKDGLPAVGFLQEGIYTVVTHSGMTLGPLLASMAAAEITKKVSIHLLEPFRPTRFFVNDERSE</sequence>
<feature type="chain" id="PRO_5042260995" description="FAD dependent oxidoreductase domain-containing protein" evidence="2">
    <location>
        <begin position="23"/>
        <end position="801"/>
    </location>
</feature>
<feature type="signal peptide" evidence="2">
    <location>
        <begin position="1"/>
        <end position="22"/>
    </location>
</feature>
<dbReference type="Gene3D" id="3.50.50.60">
    <property type="entry name" value="FAD/NAD(P)-binding domain"/>
    <property type="match status" value="1"/>
</dbReference>
<keyword evidence="5" id="KW-1185">Reference proteome</keyword>
<dbReference type="AlphaFoldDB" id="A0AAD2CBK9"/>
<dbReference type="EMBL" id="CAKOGP040000001">
    <property type="protein sequence ID" value="CAJ1891709.1"/>
    <property type="molecule type" value="Genomic_DNA"/>
</dbReference>
<accession>A0AAD2CBK9</accession>
<keyword evidence="1" id="KW-0560">Oxidoreductase</keyword>
<proteinExistence type="predicted"/>
<keyword evidence="2" id="KW-0732">Signal</keyword>
<dbReference type="GO" id="GO:0016491">
    <property type="term" value="F:oxidoreductase activity"/>
    <property type="evidence" value="ECO:0007669"/>
    <property type="project" value="UniProtKB-KW"/>
</dbReference>